<accession>A0AAX4I4V5</accession>
<dbReference type="EMBL" id="CP137306">
    <property type="protein sequence ID" value="WQF78299.1"/>
    <property type="molecule type" value="Genomic_DNA"/>
</dbReference>
<organism evidence="2 3">
    <name type="scientific">Colletotrichum destructivum</name>
    <dbReference type="NCBI Taxonomy" id="34406"/>
    <lineage>
        <taxon>Eukaryota</taxon>
        <taxon>Fungi</taxon>
        <taxon>Dikarya</taxon>
        <taxon>Ascomycota</taxon>
        <taxon>Pezizomycotina</taxon>
        <taxon>Sordariomycetes</taxon>
        <taxon>Hypocreomycetidae</taxon>
        <taxon>Glomerellales</taxon>
        <taxon>Glomerellaceae</taxon>
        <taxon>Colletotrichum</taxon>
        <taxon>Colletotrichum destructivum species complex</taxon>
    </lineage>
</organism>
<feature type="signal peptide" evidence="1">
    <location>
        <begin position="1"/>
        <end position="17"/>
    </location>
</feature>
<sequence length="191" mass="21182">MLVGLCWLVTAITNLVAMMQETYQLRQPHDMNLVLRGMPLESTLPLPVFSPPSCRSSRGAAQLIFVLATAHCLPLVFQHLLATAICAADLSLLTMERHVLRSPEPSKRVHSPLIVINGPVRWCAYLAAAVTAAKTMRAPMHRPRCLYRRRSCWVANSSVNGRKTSSHGRSDPRASTVEVLQLHSLQRPVES</sequence>
<dbReference type="AlphaFoldDB" id="A0AAX4I4V5"/>
<dbReference type="KEGG" id="cdet:87939816"/>
<dbReference type="RefSeq" id="XP_062775523.1">
    <property type="nucleotide sequence ID" value="XM_062919472.1"/>
</dbReference>
<protein>
    <recommendedName>
        <fullName evidence="4">Secreted protein</fullName>
    </recommendedName>
</protein>
<dbReference type="GeneID" id="87939816"/>
<evidence type="ECO:0000256" key="1">
    <source>
        <dbReference type="SAM" id="SignalP"/>
    </source>
</evidence>
<keyword evidence="3" id="KW-1185">Reference proteome</keyword>
<name>A0AAX4I4V5_9PEZI</name>
<evidence type="ECO:0008006" key="4">
    <source>
        <dbReference type="Google" id="ProtNLM"/>
    </source>
</evidence>
<reference evidence="3" key="1">
    <citation type="journal article" date="2023" name="bioRxiv">
        <title>Complete genome of the Medicago anthracnose fungus, Colletotrichum destructivum, reveals a mini-chromosome-like region within a core chromosome.</title>
        <authorList>
            <person name="Lapalu N."/>
            <person name="Simon A."/>
            <person name="Lu A."/>
            <person name="Plaumann P.-L."/>
            <person name="Amselem J."/>
            <person name="Pigne S."/>
            <person name="Auger A."/>
            <person name="Koch C."/>
            <person name="Dallery J.-F."/>
            <person name="O'Connell R.J."/>
        </authorList>
    </citation>
    <scope>NUCLEOTIDE SEQUENCE [LARGE SCALE GENOMIC DNA]</scope>
    <source>
        <strain evidence="3">CBS 520.97</strain>
    </source>
</reference>
<gene>
    <name evidence="2" type="ORF">CDEST_03313</name>
</gene>
<evidence type="ECO:0000313" key="2">
    <source>
        <dbReference type="EMBL" id="WQF78299.1"/>
    </source>
</evidence>
<keyword evidence="1" id="KW-0732">Signal</keyword>
<proteinExistence type="predicted"/>
<feature type="chain" id="PRO_5043623757" description="Secreted protein" evidence="1">
    <location>
        <begin position="18"/>
        <end position="191"/>
    </location>
</feature>
<evidence type="ECO:0000313" key="3">
    <source>
        <dbReference type="Proteomes" id="UP001322277"/>
    </source>
</evidence>
<dbReference type="Proteomes" id="UP001322277">
    <property type="component" value="Chromosome 2"/>
</dbReference>